<dbReference type="PANTHER" id="PTHR41700">
    <property type="entry name" value="GCN5-RELATED N-ACETYLTRANSFERASE"/>
    <property type="match status" value="1"/>
</dbReference>
<evidence type="ECO:0000256" key="1">
    <source>
        <dbReference type="SAM" id="MobiDB-lite"/>
    </source>
</evidence>
<dbReference type="InterPro" id="IPR038764">
    <property type="entry name" value="GNAT_N_AcTrfase_prd"/>
</dbReference>
<dbReference type="EMBL" id="JAATVY010000001">
    <property type="protein sequence ID" value="NJC68615.1"/>
    <property type="molecule type" value="Genomic_DNA"/>
</dbReference>
<keyword evidence="3" id="KW-1185">Reference proteome</keyword>
<organism evidence="2 3">
    <name type="scientific">Planosporangium thailandense</name>
    <dbReference type="NCBI Taxonomy" id="765197"/>
    <lineage>
        <taxon>Bacteria</taxon>
        <taxon>Bacillati</taxon>
        <taxon>Actinomycetota</taxon>
        <taxon>Actinomycetes</taxon>
        <taxon>Micromonosporales</taxon>
        <taxon>Micromonosporaceae</taxon>
        <taxon>Planosporangium</taxon>
    </lineage>
</organism>
<dbReference type="PANTHER" id="PTHR41700:SF1">
    <property type="entry name" value="N-ACETYLTRANSFERASE DOMAIN-CONTAINING PROTEIN"/>
    <property type="match status" value="1"/>
</dbReference>
<reference evidence="2 3" key="1">
    <citation type="submission" date="2020-03" db="EMBL/GenBank/DDBJ databases">
        <title>WGS of the type strain of Planosporangium spp.</title>
        <authorList>
            <person name="Thawai C."/>
        </authorList>
    </citation>
    <scope>NUCLEOTIDE SEQUENCE [LARGE SCALE GENOMIC DNA]</scope>
    <source>
        <strain evidence="2 3">TBRC 5610</strain>
    </source>
</reference>
<evidence type="ECO:0000313" key="2">
    <source>
        <dbReference type="EMBL" id="NJC68615.1"/>
    </source>
</evidence>
<proteinExistence type="predicted"/>
<dbReference type="Gene3D" id="3.40.630.30">
    <property type="match status" value="1"/>
</dbReference>
<accession>A0ABX0XTK4</accession>
<feature type="compositionally biased region" description="Basic and acidic residues" evidence="1">
    <location>
        <begin position="10"/>
        <end position="20"/>
    </location>
</feature>
<sequence length="281" mass="30011">MTSELTSARDAAERDAREGMRRAGVTVRPLHSAGDCVAAATLLAAIWGTAVESSPLQSDLLTSLGHAGGCVLGAVDTDGTIVGVAVGVGGAPQSDRLYSLIAGVHADHAGRGVGLALKQTQRLWALERGATTMAWTYDPLVRRNAHFNLNRLGASAVEYVPDFYPPMHDAVNRSDLTDRLTVVWDLVAPTPGDGGNLRHERRLLEPADDGGPRAEDGEDGDALAVWIPPDIEGMRRGDPVLAMRWRLAVRDALGGAFQAGFRARRITTDGYYILTRGDDRP</sequence>
<dbReference type="SUPFAM" id="SSF55729">
    <property type="entry name" value="Acyl-CoA N-acyltransferases (Nat)"/>
    <property type="match status" value="1"/>
</dbReference>
<dbReference type="InterPro" id="IPR016181">
    <property type="entry name" value="Acyl_CoA_acyltransferase"/>
</dbReference>
<comment type="caution">
    <text evidence="2">The sequence shown here is derived from an EMBL/GenBank/DDBJ whole genome shotgun (WGS) entry which is preliminary data.</text>
</comment>
<evidence type="ECO:0000313" key="3">
    <source>
        <dbReference type="Proteomes" id="UP000722989"/>
    </source>
</evidence>
<dbReference type="RefSeq" id="WP_167923464.1">
    <property type="nucleotide sequence ID" value="NZ_JAATVY010000001.1"/>
</dbReference>
<feature type="region of interest" description="Disordered" evidence="1">
    <location>
        <begin position="1"/>
        <end position="20"/>
    </location>
</feature>
<name>A0ABX0XTK4_9ACTN</name>
<protein>
    <submittedName>
        <fullName evidence="2">GNAT family N-acetyltransferase</fullName>
    </submittedName>
</protein>
<gene>
    <name evidence="2" type="ORF">HC031_02580</name>
</gene>
<dbReference type="Proteomes" id="UP000722989">
    <property type="component" value="Unassembled WGS sequence"/>
</dbReference>